<proteinExistence type="predicted"/>
<evidence type="ECO:0000313" key="2">
    <source>
        <dbReference type="Proteomes" id="UP000332515"/>
    </source>
</evidence>
<dbReference type="RefSeq" id="WP_153491348.1">
    <property type="nucleotide sequence ID" value="NZ_VWNA01000003.1"/>
</dbReference>
<accession>A0A6A7YA14</accession>
<organism evidence="1 2">
    <name type="scientific">Segnochrobactrum spirostomi</name>
    <dbReference type="NCBI Taxonomy" id="2608987"/>
    <lineage>
        <taxon>Bacteria</taxon>
        <taxon>Pseudomonadati</taxon>
        <taxon>Pseudomonadota</taxon>
        <taxon>Alphaproteobacteria</taxon>
        <taxon>Hyphomicrobiales</taxon>
        <taxon>Segnochrobactraceae</taxon>
        <taxon>Segnochrobactrum</taxon>
    </lineage>
</organism>
<reference evidence="1 2" key="1">
    <citation type="submission" date="2019-09" db="EMBL/GenBank/DDBJ databases">
        <title>Segnochrobactrum spirostomi gen. nov., sp. nov., isolated from the ciliate Spirostomum cf. yagiui and description of a novel family, Segnochrobactraceae fam. nov. within the order Rhizobiales of the class Alphaproteobacteria.</title>
        <authorList>
            <person name="Akter S."/>
            <person name="Shazib S.U.A."/>
            <person name="Shin M.K."/>
        </authorList>
    </citation>
    <scope>NUCLEOTIDE SEQUENCE [LARGE SCALE GENOMIC DNA]</scope>
    <source>
        <strain evidence="1 2">Sp-1</strain>
    </source>
</reference>
<dbReference type="AlphaFoldDB" id="A0A6A7YA14"/>
<sequence>MSDFLARSAAVALLVTSVLVGWGSGTGPLATGTAQAEEAMVVQRGTEGLSPVPFRVANQSDQAIVCAAATAHWYSIEIGRAQPNTELVETIWSKPATGEVFALNTHEDHMPIQTLWCGLAGADVSTRTEIRLERKIGVKEPAISLTCTSDPAAHRLACRRLGAE</sequence>
<gene>
    <name evidence="1" type="ORF">F0357_23785</name>
</gene>
<keyword evidence="2" id="KW-1185">Reference proteome</keyword>
<name>A0A6A7YA14_9HYPH</name>
<evidence type="ECO:0000313" key="1">
    <source>
        <dbReference type="EMBL" id="MQT15615.1"/>
    </source>
</evidence>
<dbReference type="Proteomes" id="UP000332515">
    <property type="component" value="Unassembled WGS sequence"/>
</dbReference>
<protein>
    <submittedName>
        <fullName evidence="1">Uncharacterized protein</fullName>
    </submittedName>
</protein>
<dbReference type="EMBL" id="VWNA01000003">
    <property type="protein sequence ID" value="MQT15615.1"/>
    <property type="molecule type" value="Genomic_DNA"/>
</dbReference>
<comment type="caution">
    <text evidence="1">The sequence shown here is derived from an EMBL/GenBank/DDBJ whole genome shotgun (WGS) entry which is preliminary data.</text>
</comment>